<evidence type="ECO:0000256" key="2">
    <source>
        <dbReference type="ARBA" id="ARBA00022553"/>
    </source>
</evidence>
<protein>
    <submittedName>
        <fullName evidence="7">Putative signal transduction protein with a C-terminal ATPase domain</fullName>
    </submittedName>
</protein>
<dbReference type="GO" id="GO:0000155">
    <property type="term" value="F:phosphorelay sensor kinase activity"/>
    <property type="evidence" value="ECO:0007669"/>
    <property type="project" value="InterPro"/>
</dbReference>
<dbReference type="RefSeq" id="WP_014253748.1">
    <property type="nucleotide sequence ID" value="NC_016627.1"/>
</dbReference>
<accession>G8M2P2</accession>
<keyword evidence="5" id="KW-0812">Transmembrane</keyword>
<dbReference type="GO" id="GO:0016020">
    <property type="term" value="C:membrane"/>
    <property type="evidence" value="ECO:0007669"/>
    <property type="project" value="UniProtKB-SubCell"/>
</dbReference>
<dbReference type="Proteomes" id="UP000005435">
    <property type="component" value="Chromosome"/>
</dbReference>
<dbReference type="Gene3D" id="3.30.565.10">
    <property type="entry name" value="Histidine kinase-like ATPase, C-terminal domain"/>
    <property type="match status" value="1"/>
</dbReference>
<dbReference type="InterPro" id="IPR003660">
    <property type="entry name" value="HAMP_dom"/>
</dbReference>
<dbReference type="STRING" id="720554.Clocl_0386"/>
<evidence type="ECO:0000313" key="7">
    <source>
        <dbReference type="EMBL" id="AEV67116.1"/>
    </source>
</evidence>
<dbReference type="CDD" id="cd06225">
    <property type="entry name" value="HAMP"/>
    <property type="match status" value="1"/>
</dbReference>
<dbReference type="HOGENOM" id="CLU_020473_6_1_9"/>
<dbReference type="Pfam" id="PF02518">
    <property type="entry name" value="HATPase_c"/>
    <property type="match status" value="1"/>
</dbReference>
<dbReference type="Pfam" id="PF00672">
    <property type="entry name" value="HAMP"/>
    <property type="match status" value="1"/>
</dbReference>
<evidence type="ECO:0000313" key="8">
    <source>
        <dbReference type="Proteomes" id="UP000005435"/>
    </source>
</evidence>
<reference evidence="8" key="1">
    <citation type="submission" date="2011-12" db="EMBL/GenBank/DDBJ databases">
        <title>Complete sequence of Clostridium clariflavum DSM 19732.</title>
        <authorList>
            <consortium name="US DOE Joint Genome Institute"/>
            <person name="Lucas S."/>
            <person name="Han J."/>
            <person name="Lapidus A."/>
            <person name="Cheng J.-F."/>
            <person name="Goodwin L."/>
            <person name="Pitluck S."/>
            <person name="Peters L."/>
            <person name="Teshima H."/>
            <person name="Detter J.C."/>
            <person name="Han C."/>
            <person name="Tapia R."/>
            <person name="Land M."/>
            <person name="Hauser L."/>
            <person name="Kyrpides N."/>
            <person name="Ivanova N."/>
            <person name="Pagani I."/>
            <person name="Kitzmiller T."/>
            <person name="Lynd L."/>
            <person name="Izquierdo J."/>
            <person name="Woyke T."/>
        </authorList>
    </citation>
    <scope>NUCLEOTIDE SEQUENCE [LARGE SCALE GENOMIC DNA]</scope>
    <source>
        <strain evidence="8">DSM 19732 / NBRC 101661 / EBR45</strain>
    </source>
</reference>
<dbReference type="PANTHER" id="PTHR34220">
    <property type="entry name" value="SENSOR HISTIDINE KINASE YPDA"/>
    <property type="match status" value="1"/>
</dbReference>
<evidence type="ECO:0000256" key="5">
    <source>
        <dbReference type="SAM" id="Phobius"/>
    </source>
</evidence>
<keyword evidence="2" id="KW-0597">Phosphoprotein</keyword>
<gene>
    <name evidence="7" type="ordered locus">Clocl_0386</name>
</gene>
<dbReference type="InterPro" id="IPR050640">
    <property type="entry name" value="Bact_2-comp_sensor_kinase"/>
</dbReference>
<dbReference type="SMART" id="SM00304">
    <property type="entry name" value="HAMP"/>
    <property type="match status" value="1"/>
</dbReference>
<evidence type="ECO:0000256" key="4">
    <source>
        <dbReference type="ARBA" id="ARBA00022777"/>
    </source>
</evidence>
<dbReference type="AlphaFoldDB" id="G8M2P2"/>
<dbReference type="KEGG" id="ccl:Clocl_0386"/>
<dbReference type="InterPro" id="IPR036890">
    <property type="entry name" value="HATPase_C_sf"/>
</dbReference>
<organism evidence="7 8">
    <name type="scientific">Acetivibrio clariflavus (strain DSM 19732 / NBRC 101661 / EBR45)</name>
    <name type="common">Clostridium clariflavum</name>
    <dbReference type="NCBI Taxonomy" id="720554"/>
    <lineage>
        <taxon>Bacteria</taxon>
        <taxon>Bacillati</taxon>
        <taxon>Bacillota</taxon>
        <taxon>Clostridia</taxon>
        <taxon>Eubacteriales</taxon>
        <taxon>Oscillospiraceae</taxon>
        <taxon>Acetivibrio</taxon>
    </lineage>
</organism>
<evidence type="ECO:0000256" key="1">
    <source>
        <dbReference type="ARBA" id="ARBA00004370"/>
    </source>
</evidence>
<keyword evidence="5" id="KW-0472">Membrane</keyword>
<reference evidence="7 8" key="2">
    <citation type="journal article" date="2012" name="Stand. Genomic Sci.">
        <title>Complete Genome Sequence of Clostridium clariflavum DSM 19732.</title>
        <authorList>
            <person name="Izquierdo J.A."/>
            <person name="Goodwin L."/>
            <person name="Davenport K.W."/>
            <person name="Teshima H."/>
            <person name="Bruce D."/>
            <person name="Detter C."/>
            <person name="Tapia R."/>
            <person name="Han S."/>
            <person name="Land M."/>
            <person name="Hauser L."/>
            <person name="Jeffries C.D."/>
            <person name="Han J."/>
            <person name="Pitluck S."/>
            <person name="Nolan M."/>
            <person name="Chen A."/>
            <person name="Huntemann M."/>
            <person name="Mavromatis K."/>
            <person name="Mikhailova N."/>
            <person name="Liolios K."/>
            <person name="Woyke T."/>
            <person name="Lynd L.R."/>
        </authorList>
    </citation>
    <scope>NUCLEOTIDE SEQUENCE [LARGE SCALE GENOMIC DNA]</scope>
    <source>
        <strain evidence="8">DSM 19732 / NBRC 101661 / EBR45</strain>
    </source>
</reference>
<proteinExistence type="predicted"/>
<comment type="subcellular location">
    <subcellularLocation>
        <location evidence="1">Membrane</location>
    </subcellularLocation>
</comment>
<dbReference type="Pfam" id="PF06580">
    <property type="entry name" value="His_kinase"/>
    <property type="match status" value="1"/>
</dbReference>
<name>G8M2P2_ACECE</name>
<dbReference type="SUPFAM" id="SSF55874">
    <property type="entry name" value="ATPase domain of HSP90 chaperone/DNA topoisomerase II/histidine kinase"/>
    <property type="match status" value="1"/>
</dbReference>
<dbReference type="PROSITE" id="PS50885">
    <property type="entry name" value="HAMP"/>
    <property type="match status" value="1"/>
</dbReference>
<evidence type="ECO:0000256" key="3">
    <source>
        <dbReference type="ARBA" id="ARBA00022679"/>
    </source>
</evidence>
<feature type="domain" description="HAMP" evidence="6">
    <location>
        <begin position="307"/>
        <end position="359"/>
    </location>
</feature>
<dbReference type="PANTHER" id="PTHR34220:SF7">
    <property type="entry name" value="SENSOR HISTIDINE KINASE YPDA"/>
    <property type="match status" value="1"/>
</dbReference>
<keyword evidence="8" id="KW-1185">Reference proteome</keyword>
<dbReference type="InterPro" id="IPR010559">
    <property type="entry name" value="Sig_transdc_His_kin_internal"/>
</dbReference>
<dbReference type="InterPro" id="IPR003594">
    <property type="entry name" value="HATPase_dom"/>
</dbReference>
<keyword evidence="3" id="KW-0808">Transferase</keyword>
<keyword evidence="5" id="KW-1133">Transmembrane helix</keyword>
<sequence precursor="true">MRLNSIRTKITFSALAVILFSFLISHLVICLKSYGDLKHQLLKDEDIVLSKVAENINYTLLDVKAIADSITIDSEIESYLRKTTQKGSFESYRDSEIIRQKLKLYKSLGNKIYSISIIKQNGDISSTSNDGNYLAVLSGETNFDEDLDSFYQMIALPSLNNSKSIKIVNYSKKIYDSNSYKSILGKLVIGINYDSIVNAFSALDLEYTRYCLASKSGEIIYSTDSTLNEISDNFLNSIIAQGSSATSFETKDSFIVVNNDLENGWILVELISKNKIYNRIWSGLLFTIVFGIIIMVIASIIIAAIMLTVTTSIKKLRDAMKQVASGDLNTSIEIKSNDEIEELSQVFNTMIQNINNLIEAVAIEEKKRKNYEMITLLTQINPHFIYNTLSSVIYLARQGRTKDIIDLIVSLIRMMQRTISYSEEFAILKEELEYINDYITIQKIRYGDVFNLVVKTDKDFDEYKIPRMILQPLVENSIFHGILPKEEPGVITIEVKKNDNKLLLSISDDGIGMEECSLKNIMDGSTPFRGSDKYINIGLKNIMNRLKLLYGDSYSFEIKSEVGKGTTAEFAVPIE</sequence>
<dbReference type="EMBL" id="CP003065">
    <property type="protein sequence ID" value="AEV67116.1"/>
    <property type="molecule type" value="Genomic_DNA"/>
</dbReference>
<dbReference type="Gene3D" id="6.10.340.10">
    <property type="match status" value="1"/>
</dbReference>
<keyword evidence="4" id="KW-0418">Kinase</keyword>
<dbReference type="eggNOG" id="COG2972">
    <property type="taxonomic scope" value="Bacteria"/>
</dbReference>
<evidence type="ECO:0000259" key="6">
    <source>
        <dbReference type="PROSITE" id="PS50885"/>
    </source>
</evidence>
<dbReference type="SUPFAM" id="SSF158472">
    <property type="entry name" value="HAMP domain-like"/>
    <property type="match status" value="1"/>
</dbReference>
<feature type="transmembrane region" description="Helical" evidence="5">
    <location>
        <begin position="280"/>
        <end position="307"/>
    </location>
</feature>